<dbReference type="Proteomes" id="UP000536604">
    <property type="component" value="Unassembled WGS sequence"/>
</dbReference>
<organism evidence="1 2">
    <name type="scientific">Nocardiopsis algeriensis</name>
    <dbReference type="NCBI Taxonomy" id="1478215"/>
    <lineage>
        <taxon>Bacteria</taxon>
        <taxon>Bacillati</taxon>
        <taxon>Actinomycetota</taxon>
        <taxon>Actinomycetes</taxon>
        <taxon>Streptosporangiales</taxon>
        <taxon>Nocardiopsidaceae</taxon>
        <taxon>Nocardiopsis</taxon>
    </lineage>
</organism>
<keyword evidence="2" id="KW-1185">Reference proteome</keyword>
<name>A0A841IL03_9ACTN</name>
<proteinExistence type="predicted"/>
<dbReference type="EMBL" id="JACHJO010000004">
    <property type="protein sequence ID" value="MBB6119459.1"/>
    <property type="molecule type" value="Genomic_DNA"/>
</dbReference>
<protein>
    <recommendedName>
        <fullName evidence="3">Albusnodin family lasso peptide</fullName>
    </recommendedName>
</protein>
<sequence length="37" mass="4033">MEEHRDEADVVIDLGDAASLTLGGEDLSIENKQSPYD</sequence>
<accession>A0A841IL03</accession>
<comment type="caution">
    <text evidence="1">The sequence shown here is derived from an EMBL/GenBank/DDBJ whole genome shotgun (WGS) entry which is preliminary data.</text>
</comment>
<evidence type="ECO:0008006" key="3">
    <source>
        <dbReference type="Google" id="ProtNLM"/>
    </source>
</evidence>
<evidence type="ECO:0000313" key="2">
    <source>
        <dbReference type="Proteomes" id="UP000536604"/>
    </source>
</evidence>
<dbReference type="RefSeq" id="WP_184289409.1">
    <property type="nucleotide sequence ID" value="NZ_JACHJO010000004.1"/>
</dbReference>
<reference evidence="1 2" key="1">
    <citation type="submission" date="2020-08" db="EMBL/GenBank/DDBJ databases">
        <title>Genomic Encyclopedia of Type Strains, Phase III (KMG-III): the genomes of soil and plant-associated and newly described type strains.</title>
        <authorList>
            <person name="Whitman W."/>
        </authorList>
    </citation>
    <scope>NUCLEOTIDE SEQUENCE [LARGE SCALE GENOMIC DNA]</scope>
    <source>
        <strain evidence="1 2">CECT 8712</strain>
    </source>
</reference>
<gene>
    <name evidence="1" type="ORF">FHS13_001408</name>
</gene>
<dbReference type="AlphaFoldDB" id="A0A841IL03"/>
<evidence type="ECO:0000313" key="1">
    <source>
        <dbReference type="EMBL" id="MBB6119459.1"/>
    </source>
</evidence>
<dbReference type="NCBIfam" id="NF033525">
    <property type="entry name" value="lasso_albusnod"/>
    <property type="match status" value="1"/>
</dbReference>